<protein>
    <submittedName>
        <fullName evidence="4">ATP-binding protein</fullName>
    </submittedName>
</protein>
<evidence type="ECO:0000313" key="4">
    <source>
        <dbReference type="EMBL" id="MFC4535637.1"/>
    </source>
</evidence>
<evidence type="ECO:0000256" key="2">
    <source>
        <dbReference type="SAM" id="MobiDB-lite"/>
    </source>
</evidence>
<dbReference type="Proteomes" id="UP001596004">
    <property type="component" value="Unassembled WGS sequence"/>
</dbReference>
<proteinExistence type="predicted"/>
<dbReference type="InterPro" id="IPR050267">
    <property type="entry name" value="Anti-sigma-factor_SerPK"/>
</dbReference>
<dbReference type="InterPro" id="IPR003594">
    <property type="entry name" value="HATPase_dom"/>
</dbReference>
<keyword evidence="1" id="KW-0808">Transferase</keyword>
<evidence type="ECO:0000313" key="5">
    <source>
        <dbReference type="Proteomes" id="UP001596004"/>
    </source>
</evidence>
<dbReference type="Pfam" id="PF13581">
    <property type="entry name" value="HATPase_c_2"/>
    <property type="match status" value="1"/>
</dbReference>
<keyword evidence="4" id="KW-0067">ATP-binding</keyword>
<dbReference type="GO" id="GO:0005524">
    <property type="term" value="F:ATP binding"/>
    <property type="evidence" value="ECO:0007669"/>
    <property type="project" value="UniProtKB-KW"/>
</dbReference>
<dbReference type="Gene3D" id="3.30.565.10">
    <property type="entry name" value="Histidine kinase-like ATPase, C-terminal domain"/>
    <property type="match status" value="1"/>
</dbReference>
<gene>
    <name evidence="4" type="ORF">ACFO60_33145</name>
</gene>
<dbReference type="PANTHER" id="PTHR35526:SF3">
    <property type="entry name" value="ANTI-SIGMA-F FACTOR RSBW"/>
    <property type="match status" value="1"/>
</dbReference>
<dbReference type="RefSeq" id="WP_380848569.1">
    <property type="nucleotide sequence ID" value="NZ_JBHSFP010000033.1"/>
</dbReference>
<reference evidence="5" key="1">
    <citation type="journal article" date="2019" name="Int. J. Syst. Evol. Microbiol.">
        <title>The Global Catalogue of Microorganisms (GCM) 10K type strain sequencing project: providing services to taxonomists for standard genome sequencing and annotation.</title>
        <authorList>
            <consortium name="The Broad Institute Genomics Platform"/>
            <consortium name="The Broad Institute Genome Sequencing Center for Infectious Disease"/>
            <person name="Wu L."/>
            <person name="Ma J."/>
        </authorList>
    </citation>
    <scope>NUCLEOTIDE SEQUENCE [LARGE SCALE GENOMIC DNA]</scope>
    <source>
        <strain evidence="5">CGMCC 4.7132</strain>
    </source>
</reference>
<accession>A0ABV9CTB5</accession>
<dbReference type="InterPro" id="IPR036890">
    <property type="entry name" value="HATPase_C_sf"/>
</dbReference>
<feature type="region of interest" description="Disordered" evidence="2">
    <location>
        <begin position="107"/>
        <end position="135"/>
    </location>
</feature>
<dbReference type="EMBL" id="JBHSFP010000033">
    <property type="protein sequence ID" value="MFC4535637.1"/>
    <property type="molecule type" value="Genomic_DNA"/>
</dbReference>
<keyword evidence="5" id="KW-1185">Reference proteome</keyword>
<sequence>MTDRDMRTGQRGRHRRGGIAIRVRPGDWDLAERVAARQLDQMEPAWAVWYGLGGRRFYAAAVWPASEPLIVQAGTADELLDRMREAEVGDLMREAERRERVLQAERSAWARAPRPARERPVPRPPLSMPHPPRGATMPEMPDGARTVCWDLPCDLSMIGKTRSMVKEVLTSWALQNYADDVVLVVGELLANALTYGKPPVSLALSAERGNLRVRVTDHAAEQPRHLHLGIEAVHGRGLTIVEALAHECGVTPLSGPLGICGKTVWARWRLSPADEGPGENDPVASPSS</sequence>
<comment type="caution">
    <text evidence="4">The sequence shown here is derived from an EMBL/GenBank/DDBJ whole genome shotgun (WGS) entry which is preliminary data.</text>
</comment>
<keyword evidence="1" id="KW-0723">Serine/threonine-protein kinase</keyword>
<evidence type="ECO:0000259" key="3">
    <source>
        <dbReference type="Pfam" id="PF13581"/>
    </source>
</evidence>
<organism evidence="4 5">
    <name type="scientific">Sphaerisporangium dianthi</name>
    <dbReference type="NCBI Taxonomy" id="1436120"/>
    <lineage>
        <taxon>Bacteria</taxon>
        <taxon>Bacillati</taxon>
        <taxon>Actinomycetota</taxon>
        <taxon>Actinomycetes</taxon>
        <taxon>Streptosporangiales</taxon>
        <taxon>Streptosporangiaceae</taxon>
        <taxon>Sphaerisporangium</taxon>
    </lineage>
</organism>
<dbReference type="SUPFAM" id="SSF55874">
    <property type="entry name" value="ATPase domain of HSP90 chaperone/DNA topoisomerase II/histidine kinase"/>
    <property type="match status" value="1"/>
</dbReference>
<feature type="compositionally biased region" description="Pro residues" evidence="2">
    <location>
        <begin position="122"/>
        <end position="132"/>
    </location>
</feature>
<feature type="domain" description="Histidine kinase/HSP90-like ATPase" evidence="3">
    <location>
        <begin position="154"/>
        <end position="268"/>
    </location>
</feature>
<keyword evidence="4" id="KW-0547">Nucleotide-binding</keyword>
<dbReference type="CDD" id="cd16936">
    <property type="entry name" value="HATPase_RsbW-like"/>
    <property type="match status" value="1"/>
</dbReference>
<name>A0ABV9CTB5_9ACTN</name>
<evidence type="ECO:0000256" key="1">
    <source>
        <dbReference type="ARBA" id="ARBA00022527"/>
    </source>
</evidence>
<keyword evidence="1" id="KW-0418">Kinase</keyword>
<dbReference type="PANTHER" id="PTHR35526">
    <property type="entry name" value="ANTI-SIGMA-F FACTOR RSBW-RELATED"/>
    <property type="match status" value="1"/>
</dbReference>